<dbReference type="OrthoDB" id="259743at2157"/>
<reference evidence="1 2" key="1">
    <citation type="submission" date="2021-06" db="EMBL/GenBank/DDBJ databases">
        <title>Complete genome sequence of the secondary alcohol utilizing methanogen Methanospirillum hungatei strain GP1.</title>
        <authorList>
            <person name="Day L.A."/>
            <person name="Costa K.C."/>
        </authorList>
    </citation>
    <scope>NUCLEOTIDE SEQUENCE [LARGE SCALE GENOMIC DNA]</scope>
    <source>
        <strain evidence="1 2">GP1</strain>
    </source>
</reference>
<sequence length="244" mass="27619">MKNQSSVRAFEGVLEMMSELFFASLEPGNNYTTKPLILNTALYYALGYCSGKYVNVPVKKGSAKQNPTYVEDTSSLYSDLYVTPAKPVNKIRFASEITNARSDEYIQYNKYEKQMNSPTGKYGVRKQILSGGKFVFFVLSFDGSEPDLPAYIRLGKKRSKASVTWSEYPVAVKNGSFFMNHPVLVDDLTHIPSRDISFKRMQPFDVIERGGFEGEYFQIQKGGKGNKDDVQLPASIRFLQRIRS</sequence>
<name>A0A8F5ZHB0_METHU</name>
<gene>
    <name evidence="1" type="primary">cas5d</name>
    <name evidence="1" type="ORF">KSK55_12855</name>
</gene>
<dbReference type="EMBL" id="CP077107">
    <property type="protein sequence ID" value="QXO94213.1"/>
    <property type="molecule type" value="Genomic_DNA"/>
</dbReference>
<dbReference type="InterPro" id="IPR017576">
    <property type="entry name" value="CRISPR-assoc_prot_Csc1"/>
</dbReference>
<dbReference type="CDD" id="cd09711">
    <property type="entry name" value="Csc1_I-D"/>
    <property type="match status" value="1"/>
</dbReference>
<dbReference type="Proteomes" id="UP000694228">
    <property type="component" value="Chromosome"/>
</dbReference>
<organism evidence="1 2">
    <name type="scientific">Methanospirillum hungatei</name>
    <dbReference type="NCBI Taxonomy" id="2203"/>
    <lineage>
        <taxon>Archaea</taxon>
        <taxon>Methanobacteriati</taxon>
        <taxon>Methanobacteriota</taxon>
        <taxon>Stenosarchaea group</taxon>
        <taxon>Methanomicrobia</taxon>
        <taxon>Methanomicrobiales</taxon>
        <taxon>Methanospirillaceae</taxon>
        <taxon>Methanospirillum</taxon>
    </lineage>
</organism>
<dbReference type="Pfam" id="PF26241">
    <property type="entry name" value="Cas_Csc1"/>
    <property type="match status" value="1"/>
</dbReference>
<evidence type="ECO:0000313" key="1">
    <source>
        <dbReference type="EMBL" id="QXO94213.1"/>
    </source>
</evidence>
<proteinExistence type="predicted"/>
<accession>A0A8F5ZHB0</accession>
<evidence type="ECO:0000313" key="2">
    <source>
        <dbReference type="Proteomes" id="UP000694228"/>
    </source>
</evidence>
<protein>
    <submittedName>
        <fullName evidence="1">Type I-D CRISPR-associated protein Cas5/Csc1</fullName>
    </submittedName>
</protein>
<dbReference type="AlphaFoldDB" id="A0A8F5ZHB0"/>
<dbReference type="NCBIfam" id="TIGR03159">
    <property type="entry name" value="cas_Csc1"/>
    <property type="match status" value="1"/>
</dbReference>